<feature type="signal peptide" evidence="2">
    <location>
        <begin position="1"/>
        <end position="19"/>
    </location>
</feature>
<proteinExistence type="predicted"/>
<dbReference type="Pfam" id="PF13505">
    <property type="entry name" value="OMP_b-brl"/>
    <property type="match status" value="1"/>
</dbReference>
<dbReference type="STRING" id="1123501.Wenmar_03792"/>
<evidence type="ECO:0000313" key="4">
    <source>
        <dbReference type="EMBL" id="KIQ67663.1"/>
    </source>
</evidence>
<dbReference type="InterPro" id="IPR027385">
    <property type="entry name" value="Beta-barrel_OMP"/>
</dbReference>
<comment type="caution">
    <text evidence="4">The sequence shown here is derived from an EMBL/GenBank/DDBJ whole genome shotgun (WGS) entry which is preliminary data.</text>
</comment>
<accession>A0A0D0Q9E4</accession>
<dbReference type="InterPro" id="IPR011250">
    <property type="entry name" value="OMP/PagP_B-barrel"/>
</dbReference>
<dbReference type="Gene3D" id="2.40.160.20">
    <property type="match status" value="1"/>
</dbReference>
<sequence>MKHLLGTAAALTLTAGAAAAGGMADPAPTPIVTAPVVVTPPPAPAADWSGFYGGLSYGVGSAEFGDGDDPFEYDTSGFGGQVGYLFDFGRIVAGAEVQYFAGEYELVDSDTAFDAGLTRAKAIVGYDAGRFMPYAFVGASMLDIDDLDESYNGYNYGVGAEYMVSNRFSIGAEYGRDEFDDEELSSDLVSIRANFRF</sequence>
<dbReference type="eggNOG" id="COG3637">
    <property type="taxonomic scope" value="Bacteria"/>
</dbReference>
<dbReference type="RefSeq" id="WP_018303182.1">
    <property type="nucleotide sequence ID" value="NZ_KB902291.1"/>
</dbReference>
<dbReference type="EMBL" id="AONG01000021">
    <property type="protein sequence ID" value="KIQ67663.1"/>
    <property type="molecule type" value="Genomic_DNA"/>
</dbReference>
<name>A0A0D0Q9E4_9RHOB</name>
<feature type="chain" id="PRO_5002219024" evidence="2">
    <location>
        <begin position="20"/>
        <end position="197"/>
    </location>
</feature>
<evidence type="ECO:0000256" key="2">
    <source>
        <dbReference type="SAM" id="SignalP"/>
    </source>
</evidence>
<organism evidence="4 5">
    <name type="scientific">Wenxinia marina DSM 24838</name>
    <dbReference type="NCBI Taxonomy" id="1123501"/>
    <lineage>
        <taxon>Bacteria</taxon>
        <taxon>Pseudomonadati</taxon>
        <taxon>Pseudomonadota</taxon>
        <taxon>Alphaproteobacteria</taxon>
        <taxon>Rhodobacterales</taxon>
        <taxon>Roseobacteraceae</taxon>
        <taxon>Wenxinia</taxon>
    </lineage>
</organism>
<dbReference type="Proteomes" id="UP000035100">
    <property type="component" value="Unassembled WGS sequence"/>
</dbReference>
<evidence type="ECO:0000313" key="5">
    <source>
        <dbReference type="Proteomes" id="UP000035100"/>
    </source>
</evidence>
<protein>
    <submittedName>
        <fullName evidence="4">Opacity protein</fullName>
    </submittedName>
</protein>
<keyword evidence="1 2" id="KW-0732">Signal</keyword>
<keyword evidence="5" id="KW-1185">Reference proteome</keyword>
<evidence type="ECO:0000259" key="3">
    <source>
        <dbReference type="Pfam" id="PF13505"/>
    </source>
</evidence>
<gene>
    <name evidence="4" type="ORF">Wenmar_03792</name>
</gene>
<dbReference type="AlphaFoldDB" id="A0A0D0Q9E4"/>
<dbReference type="SUPFAM" id="SSF56925">
    <property type="entry name" value="OMPA-like"/>
    <property type="match status" value="1"/>
</dbReference>
<reference evidence="4 5" key="1">
    <citation type="submission" date="2013-01" db="EMBL/GenBank/DDBJ databases">
        <authorList>
            <person name="Fiebig A."/>
            <person name="Goeker M."/>
            <person name="Klenk H.-P.P."/>
        </authorList>
    </citation>
    <scope>NUCLEOTIDE SEQUENCE [LARGE SCALE GENOMIC DNA]</scope>
    <source>
        <strain evidence="4 5">DSM 24838</strain>
    </source>
</reference>
<evidence type="ECO:0000256" key="1">
    <source>
        <dbReference type="ARBA" id="ARBA00022729"/>
    </source>
</evidence>
<feature type="domain" description="Outer membrane protein beta-barrel" evidence="3">
    <location>
        <begin position="39"/>
        <end position="197"/>
    </location>
</feature>